<dbReference type="PaxDb" id="3708-A0A078DLI6"/>
<dbReference type="EMBL" id="LK032281">
    <property type="protein sequence ID" value="CDY31851.1"/>
    <property type="molecule type" value="Genomic_DNA"/>
</dbReference>
<accession>A0A078DLI6</accession>
<sequence>MAITSLQITTHFPSMNLLPTG</sequence>
<evidence type="ECO:0000313" key="2">
    <source>
        <dbReference type="Proteomes" id="UP000028999"/>
    </source>
</evidence>
<organism evidence="1 2">
    <name type="scientific">Brassica napus</name>
    <name type="common">Rape</name>
    <dbReference type="NCBI Taxonomy" id="3708"/>
    <lineage>
        <taxon>Eukaryota</taxon>
        <taxon>Viridiplantae</taxon>
        <taxon>Streptophyta</taxon>
        <taxon>Embryophyta</taxon>
        <taxon>Tracheophyta</taxon>
        <taxon>Spermatophyta</taxon>
        <taxon>Magnoliopsida</taxon>
        <taxon>eudicotyledons</taxon>
        <taxon>Gunneridae</taxon>
        <taxon>Pentapetalae</taxon>
        <taxon>rosids</taxon>
        <taxon>malvids</taxon>
        <taxon>Brassicales</taxon>
        <taxon>Brassicaceae</taxon>
        <taxon>Brassiceae</taxon>
        <taxon>Brassica</taxon>
    </lineage>
</organism>
<dbReference type="Gramene" id="CDX89757">
    <property type="protein sequence ID" value="CDX89757"/>
    <property type="gene ID" value="GSBRNA2T00150195001"/>
</dbReference>
<protein>
    <submittedName>
        <fullName evidence="1">BnaC07g15010D protein</fullName>
    </submittedName>
</protein>
<reference evidence="1 2" key="1">
    <citation type="journal article" date="2014" name="Science">
        <title>Plant genetics. Early allopolyploid evolution in the post-Neolithic Brassica napus oilseed genome.</title>
        <authorList>
            <person name="Chalhoub B."/>
            <person name="Denoeud F."/>
            <person name="Liu S."/>
            <person name="Parkin I.A."/>
            <person name="Tang H."/>
            <person name="Wang X."/>
            <person name="Chiquet J."/>
            <person name="Belcram H."/>
            <person name="Tong C."/>
            <person name="Samans B."/>
            <person name="Correa M."/>
            <person name="Da Silva C."/>
            <person name="Just J."/>
            <person name="Falentin C."/>
            <person name="Koh C.S."/>
            <person name="Le Clainche I."/>
            <person name="Bernard M."/>
            <person name="Bento P."/>
            <person name="Noel B."/>
            <person name="Labadie K."/>
            <person name="Alberti A."/>
            <person name="Charles M."/>
            <person name="Arnaud D."/>
            <person name="Guo H."/>
            <person name="Daviaud C."/>
            <person name="Alamery S."/>
            <person name="Jabbari K."/>
            <person name="Zhao M."/>
            <person name="Edger P.P."/>
            <person name="Chelaifa H."/>
            <person name="Tack D."/>
            <person name="Lassalle G."/>
            <person name="Mestiri I."/>
            <person name="Schnel N."/>
            <person name="Le Paslier M.C."/>
            <person name="Fan G."/>
            <person name="Renault V."/>
            <person name="Bayer P.E."/>
            <person name="Golicz A.A."/>
            <person name="Manoli S."/>
            <person name="Lee T.H."/>
            <person name="Thi V.H."/>
            <person name="Chalabi S."/>
            <person name="Hu Q."/>
            <person name="Fan C."/>
            <person name="Tollenaere R."/>
            <person name="Lu Y."/>
            <person name="Battail C."/>
            <person name="Shen J."/>
            <person name="Sidebottom C.H."/>
            <person name="Wang X."/>
            <person name="Canaguier A."/>
            <person name="Chauveau A."/>
            <person name="Berard A."/>
            <person name="Deniot G."/>
            <person name="Guan M."/>
            <person name="Liu Z."/>
            <person name="Sun F."/>
            <person name="Lim Y.P."/>
            <person name="Lyons E."/>
            <person name="Town C.D."/>
            <person name="Bancroft I."/>
            <person name="Wang X."/>
            <person name="Meng J."/>
            <person name="Ma J."/>
            <person name="Pires J.C."/>
            <person name="King G.J."/>
            <person name="Brunel D."/>
            <person name="Delourme R."/>
            <person name="Renard M."/>
            <person name="Aury J.M."/>
            <person name="Adams K.L."/>
            <person name="Batley J."/>
            <person name="Snowdon R.J."/>
            <person name="Tost J."/>
            <person name="Edwards D."/>
            <person name="Zhou Y."/>
            <person name="Hua W."/>
            <person name="Sharpe A.G."/>
            <person name="Paterson A.H."/>
            <person name="Guan C."/>
            <person name="Wincker P."/>
        </authorList>
    </citation>
    <scope>NUCLEOTIDE SEQUENCE [LARGE SCALE GENOMIC DNA]</scope>
    <source>
        <strain evidence="2">cv. Darmor-bzh</strain>
    </source>
</reference>
<dbReference type="AlphaFoldDB" id="A0A078DLI6"/>
<dbReference type="Proteomes" id="UP000028999">
    <property type="component" value="Unassembled WGS sequence"/>
</dbReference>
<evidence type="ECO:0000313" key="1">
    <source>
        <dbReference type="EMBL" id="CDY31851.1"/>
    </source>
</evidence>
<proteinExistence type="predicted"/>
<keyword evidence="2" id="KW-1185">Reference proteome</keyword>
<dbReference type="Gramene" id="CDY31851">
    <property type="protein sequence ID" value="CDY31851"/>
    <property type="gene ID" value="GSBRNA2T00050564001"/>
</dbReference>
<name>A0A078DLI6_BRANA</name>
<gene>
    <name evidence="1" type="primary">BnaC07g15010D</name>
    <name evidence="1" type="ORF">GSBRNA2T00050564001</name>
</gene>